<dbReference type="OrthoDB" id="9812295at2"/>
<dbReference type="Pfam" id="PF03358">
    <property type="entry name" value="FMN_red"/>
    <property type="match status" value="1"/>
</dbReference>
<dbReference type="InterPro" id="IPR050712">
    <property type="entry name" value="NAD(P)H-dep_reductase"/>
</dbReference>
<gene>
    <name evidence="1" type="ORF">C0V70_05265</name>
</gene>
<dbReference type="AlphaFoldDB" id="A0A2K9NPT5"/>
<dbReference type="KEGG" id="bsto:C0V70_05265"/>
<reference evidence="1 2" key="1">
    <citation type="submission" date="2018-01" db="EMBL/GenBank/DDBJ databases">
        <title>Complete genome sequence of Bacteriovorax stolpii DSM12778.</title>
        <authorList>
            <person name="Tang B."/>
            <person name="Chang J."/>
        </authorList>
    </citation>
    <scope>NUCLEOTIDE SEQUENCE [LARGE SCALE GENOMIC DNA]</scope>
    <source>
        <strain evidence="1 2">DSM 12778</strain>
    </source>
</reference>
<dbReference type="InterPro" id="IPR029039">
    <property type="entry name" value="Flavoprotein-like_sf"/>
</dbReference>
<dbReference type="Proteomes" id="UP000235584">
    <property type="component" value="Chromosome"/>
</dbReference>
<dbReference type="GO" id="GO:0005829">
    <property type="term" value="C:cytosol"/>
    <property type="evidence" value="ECO:0007669"/>
    <property type="project" value="TreeGrafter"/>
</dbReference>
<dbReference type="InterPro" id="IPR005025">
    <property type="entry name" value="FMN_Rdtase-like_dom"/>
</dbReference>
<accession>A0A2K9NPT5</accession>
<evidence type="ECO:0000313" key="1">
    <source>
        <dbReference type="EMBL" id="AUN97530.1"/>
    </source>
</evidence>
<dbReference type="Gene3D" id="3.40.50.360">
    <property type="match status" value="1"/>
</dbReference>
<name>A0A2K9NPT5_BACTC</name>
<sequence length="170" mass="18632">MKKICVITASVGKNLELAKSIVTHLKNNKAEAHLLNLVELNLPLYTSLSESHHKAEVLVAPFKDLLDVDGFVIVAPEYNGGPPPVLNNFIAWVSRSTKNWRDTFNRKTGMIATSSGGGGISVLSILRMQLSFIGMNVIGRQIVSTFSKPVPQEEVETVCKEFLEAIPSRT</sequence>
<dbReference type="RefSeq" id="WP_102242825.1">
    <property type="nucleotide sequence ID" value="NZ_CP025704.1"/>
</dbReference>
<dbReference type="GO" id="GO:0010181">
    <property type="term" value="F:FMN binding"/>
    <property type="evidence" value="ECO:0007669"/>
    <property type="project" value="TreeGrafter"/>
</dbReference>
<keyword evidence="2" id="KW-1185">Reference proteome</keyword>
<protein>
    <submittedName>
        <fullName evidence="1">NADPH-dependent oxidoreductase</fullName>
    </submittedName>
</protein>
<dbReference type="PANTHER" id="PTHR30543">
    <property type="entry name" value="CHROMATE REDUCTASE"/>
    <property type="match status" value="1"/>
</dbReference>
<proteinExistence type="predicted"/>
<dbReference type="EMBL" id="CP025704">
    <property type="protein sequence ID" value="AUN97530.1"/>
    <property type="molecule type" value="Genomic_DNA"/>
</dbReference>
<dbReference type="PANTHER" id="PTHR30543:SF21">
    <property type="entry name" value="NAD(P)H-DEPENDENT FMN REDUCTASE LOT6"/>
    <property type="match status" value="1"/>
</dbReference>
<evidence type="ECO:0000313" key="2">
    <source>
        <dbReference type="Proteomes" id="UP000235584"/>
    </source>
</evidence>
<organism evidence="1 2">
    <name type="scientific">Bacteriovorax stolpii</name>
    <name type="common">Bdellovibrio stolpii</name>
    <dbReference type="NCBI Taxonomy" id="960"/>
    <lineage>
        <taxon>Bacteria</taxon>
        <taxon>Pseudomonadati</taxon>
        <taxon>Bdellovibrionota</taxon>
        <taxon>Bacteriovoracia</taxon>
        <taxon>Bacteriovoracales</taxon>
        <taxon>Bacteriovoracaceae</taxon>
        <taxon>Bacteriovorax</taxon>
    </lineage>
</organism>
<dbReference type="SUPFAM" id="SSF52218">
    <property type="entry name" value="Flavoproteins"/>
    <property type="match status" value="1"/>
</dbReference>
<dbReference type="GO" id="GO:0016491">
    <property type="term" value="F:oxidoreductase activity"/>
    <property type="evidence" value="ECO:0007669"/>
    <property type="project" value="InterPro"/>
</dbReference>